<accession>A0A5B8V380</accession>
<evidence type="ECO:0000256" key="1">
    <source>
        <dbReference type="ARBA" id="ARBA00022801"/>
    </source>
</evidence>
<dbReference type="InterPro" id="IPR008979">
    <property type="entry name" value="Galactose-bd-like_sf"/>
</dbReference>
<protein>
    <submittedName>
        <fullName evidence="4">CocE/NonD family hydrolase</fullName>
    </submittedName>
</protein>
<dbReference type="InterPro" id="IPR013736">
    <property type="entry name" value="Xaa-Pro_dipept_C"/>
</dbReference>
<dbReference type="OrthoDB" id="319764at2"/>
<dbReference type="InterPro" id="IPR005674">
    <property type="entry name" value="CocE/Ser_esterase"/>
</dbReference>
<dbReference type="GO" id="GO:0008239">
    <property type="term" value="F:dipeptidyl-peptidase activity"/>
    <property type="evidence" value="ECO:0007669"/>
    <property type="project" value="InterPro"/>
</dbReference>
<sequence length="614" mass="70405">MKAFVTHSLFATLLLLCTFAVYARQAKPDTDKYDRKEVMIPMRDGVKLHAVIFAPKNQTDKLPFLLERTPYGVSGARSPEKNGYVKDMADDGYIFVYEDIRGRYLSEGKYEMSRMSRDKKDPKAIDESTDTYDTIDWLLKNVPNNNGKAGELGISYDGWTSIIAASDPHPAMVAVSEQATPSDMFMNDDLHHNGAFRLSYAFEYAFMEEISKTDSLFQFHNYDTYDWYLKLGPLSNINKKYVHGKLPSWNAFVEHPNYDDYWKRQALRSRLDSPRIAIQHVGGWWDQEDMVGPQDAYKFLEKSDRHNRNFIVIGPWRHGGWAGGEGSRLGNVTFDGQKTGPYFRKEIQAKWFAWYLKGKGDGNFAEAITFQTGSNQWKNYTKWPPKESAMKNIYLRANGKLSFDEPGATEGKFDSYVSDSAKPVPYRARPIQETYGPGSEWYFWLTEDQRFVHNRPDVLSWETDTLTSDLTVTGNLLAKLYAATSGTDADYVVKLIDVYPQEYKKELKMSGYQLMVAADVFRARFRKSFSKPEPMIPGKAELISIDLHGIDHVFKKGHKIMVQVQSTWFPIIDRNPQKYVPNIFEAKESDYIKATEMIYRTTGAASCISLPVVE</sequence>
<name>A0A5B8V380_9SPHI</name>
<keyword evidence="1 4" id="KW-0378">Hydrolase</keyword>
<dbReference type="InterPro" id="IPR000383">
    <property type="entry name" value="Xaa-Pro-like_dom"/>
</dbReference>
<keyword evidence="5" id="KW-1185">Reference proteome</keyword>
<reference evidence="4 5" key="1">
    <citation type="journal article" date="2017" name="Curr. Microbiol.">
        <title>Mucilaginibacter ginsenosidivorans sp. nov., Isolated from Soil of Ginseng Field.</title>
        <authorList>
            <person name="Kim M.M."/>
            <person name="Siddiqi M.Z."/>
            <person name="Im W.T."/>
        </authorList>
    </citation>
    <scope>NUCLEOTIDE SEQUENCE [LARGE SCALE GENOMIC DNA]</scope>
    <source>
        <strain evidence="4 5">Gsoil 3017</strain>
    </source>
</reference>
<dbReference type="PANTHER" id="PTHR43056">
    <property type="entry name" value="PEPTIDASE S9 PROLYL OLIGOPEPTIDASE"/>
    <property type="match status" value="1"/>
</dbReference>
<evidence type="ECO:0000256" key="2">
    <source>
        <dbReference type="SAM" id="SignalP"/>
    </source>
</evidence>
<dbReference type="PANTHER" id="PTHR43056:SF10">
    <property type="entry name" value="COCE_NOND FAMILY, PUTATIVE (AFU_ORTHOLOGUE AFUA_7G00600)-RELATED"/>
    <property type="match status" value="1"/>
</dbReference>
<feature type="signal peptide" evidence="2">
    <location>
        <begin position="1"/>
        <end position="23"/>
    </location>
</feature>
<dbReference type="AlphaFoldDB" id="A0A5B8V380"/>
<dbReference type="Gene3D" id="2.60.120.260">
    <property type="entry name" value="Galactose-binding domain-like"/>
    <property type="match status" value="1"/>
</dbReference>
<dbReference type="Pfam" id="PF02129">
    <property type="entry name" value="Peptidase_S15"/>
    <property type="match status" value="1"/>
</dbReference>
<proteinExistence type="predicted"/>
<dbReference type="Gene3D" id="3.40.50.1820">
    <property type="entry name" value="alpha/beta hydrolase"/>
    <property type="match status" value="1"/>
</dbReference>
<dbReference type="Proteomes" id="UP000321479">
    <property type="component" value="Chromosome"/>
</dbReference>
<evidence type="ECO:0000259" key="3">
    <source>
        <dbReference type="SMART" id="SM00939"/>
    </source>
</evidence>
<feature type="chain" id="PRO_5022683818" evidence="2">
    <location>
        <begin position="24"/>
        <end position="614"/>
    </location>
</feature>
<dbReference type="Pfam" id="PF08530">
    <property type="entry name" value="PepX_C"/>
    <property type="match status" value="1"/>
</dbReference>
<dbReference type="SMART" id="SM00939">
    <property type="entry name" value="PepX_C"/>
    <property type="match status" value="1"/>
</dbReference>
<evidence type="ECO:0000313" key="4">
    <source>
        <dbReference type="EMBL" id="QEC65515.1"/>
    </source>
</evidence>
<dbReference type="Gene3D" id="1.10.3020.10">
    <property type="entry name" value="alpha-amino acid ester hydrolase ( Helical cap domain)"/>
    <property type="match status" value="1"/>
</dbReference>
<dbReference type="InterPro" id="IPR029058">
    <property type="entry name" value="AB_hydrolase_fold"/>
</dbReference>
<feature type="domain" description="Xaa-Pro dipeptidyl-peptidase C-terminal" evidence="3">
    <location>
        <begin position="349"/>
        <end position="609"/>
    </location>
</feature>
<organism evidence="4 5">
    <name type="scientific">Mucilaginibacter ginsenosidivorans</name>
    <dbReference type="NCBI Taxonomy" id="398053"/>
    <lineage>
        <taxon>Bacteria</taxon>
        <taxon>Pseudomonadati</taxon>
        <taxon>Bacteroidota</taxon>
        <taxon>Sphingobacteriia</taxon>
        <taxon>Sphingobacteriales</taxon>
        <taxon>Sphingobacteriaceae</taxon>
        <taxon>Mucilaginibacter</taxon>
    </lineage>
</organism>
<gene>
    <name evidence="4" type="ORF">FRZ54_24070</name>
</gene>
<dbReference type="RefSeq" id="WP_147034340.1">
    <property type="nucleotide sequence ID" value="NZ_CP042436.1"/>
</dbReference>
<dbReference type="EMBL" id="CP042436">
    <property type="protein sequence ID" value="QEC65515.1"/>
    <property type="molecule type" value="Genomic_DNA"/>
</dbReference>
<dbReference type="SUPFAM" id="SSF53474">
    <property type="entry name" value="alpha/beta-Hydrolases"/>
    <property type="match status" value="1"/>
</dbReference>
<keyword evidence="2" id="KW-0732">Signal</keyword>
<evidence type="ECO:0000313" key="5">
    <source>
        <dbReference type="Proteomes" id="UP000321479"/>
    </source>
</evidence>
<dbReference type="NCBIfam" id="TIGR00976">
    <property type="entry name" value="CocE_NonD"/>
    <property type="match status" value="1"/>
</dbReference>
<dbReference type="SUPFAM" id="SSF49785">
    <property type="entry name" value="Galactose-binding domain-like"/>
    <property type="match status" value="1"/>
</dbReference>
<dbReference type="InterPro" id="IPR050585">
    <property type="entry name" value="Xaa-Pro_dipeptidyl-ppase/CocE"/>
</dbReference>
<dbReference type="KEGG" id="mgin:FRZ54_24070"/>